<keyword evidence="3" id="KW-0560">Oxidoreductase</keyword>
<evidence type="ECO:0000256" key="3">
    <source>
        <dbReference type="ARBA" id="ARBA00023002"/>
    </source>
</evidence>
<proteinExistence type="inferred from homology"/>
<comment type="similarity">
    <text evidence="1">Belongs to the short-chain dehydrogenases/reductases (SDR) family.</text>
</comment>
<name>A0A146FRI0_ASPKA</name>
<evidence type="ECO:0000259" key="4">
    <source>
        <dbReference type="Pfam" id="PF03959"/>
    </source>
</evidence>
<gene>
    <name evidence="5" type="ORF">RIB2604_02501820</name>
</gene>
<feature type="domain" description="Serine hydrolase" evidence="4">
    <location>
        <begin position="1"/>
        <end position="240"/>
    </location>
</feature>
<dbReference type="GO" id="GO:0016616">
    <property type="term" value="F:oxidoreductase activity, acting on the CH-OH group of donors, NAD or NADP as acceptor"/>
    <property type="evidence" value="ECO:0007669"/>
    <property type="project" value="TreeGrafter"/>
</dbReference>
<dbReference type="AlphaFoldDB" id="A0A146FRI0"/>
<dbReference type="Proteomes" id="UP000075230">
    <property type="component" value="Unassembled WGS sequence"/>
</dbReference>
<reference evidence="6" key="2">
    <citation type="submission" date="2016-02" db="EMBL/GenBank/DDBJ databases">
        <title>Genome sequencing of Aspergillus luchuensis NBRC 4314.</title>
        <authorList>
            <person name="Yamada O."/>
        </authorList>
    </citation>
    <scope>NUCLEOTIDE SEQUENCE [LARGE SCALE GENOMIC DNA]</scope>
    <source>
        <strain evidence="6">RIB 2604</strain>
    </source>
</reference>
<dbReference type="Pfam" id="PF03959">
    <property type="entry name" value="FSH1"/>
    <property type="match status" value="1"/>
</dbReference>
<dbReference type="Pfam" id="PF00106">
    <property type="entry name" value="adh_short"/>
    <property type="match status" value="1"/>
</dbReference>
<dbReference type="Gene3D" id="3.40.50.1820">
    <property type="entry name" value="alpha/beta hydrolase"/>
    <property type="match status" value="1"/>
</dbReference>
<dbReference type="InterPro" id="IPR005645">
    <property type="entry name" value="FSH-like_dom"/>
</dbReference>
<reference evidence="5 6" key="1">
    <citation type="journal article" date="2016" name="DNA Res.">
        <title>Genome sequence of Aspergillus luchuensis NBRC 4314.</title>
        <authorList>
            <person name="Yamada O."/>
            <person name="Machida M."/>
            <person name="Hosoyama A."/>
            <person name="Goto M."/>
            <person name="Takahashi T."/>
            <person name="Futagami T."/>
            <person name="Yamagata Y."/>
            <person name="Takeuchi M."/>
            <person name="Kobayashi T."/>
            <person name="Koike H."/>
            <person name="Abe K."/>
            <person name="Asai K."/>
            <person name="Arita M."/>
            <person name="Fujita N."/>
            <person name="Fukuda K."/>
            <person name="Higa K."/>
            <person name="Horikawa H."/>
            <person name="Ishikawa T."/>
            <person name="Jinno K."/>
            <person name="Kato Y."/>
            <person name="Kirimura K."/>
            <person name="Mizutani O."/>
            <person name="Nakasone K."/>
            <person name="Sano M."/>
            <person name="Shiraishi Y."/>
            <person name="Tsukahara M."/>
            <person name="Gomi K."/>
        </authorList>
    </citation>
    <scope>NUCLEOTIDE SEQUENCE [LARGE SCALE GENOMIC DNA]</scope>
    <source>
        <strain evidence="5 6">RIB 2604</strain>
    </source>
</reference>
<evidence type="ECO:0000313" key="6">
    <source>
        <dbReference type="Proteomes" id="UP000075230"/>
    </source>
</evidence>
<dbReference type="InterPro" id="IPR036291">
    <property type="entry name" value="NAD(P)-bd_dom_sf"/>
</dbReference>
<dbReference type="InterPro" id="IPR029058">
    <property type="entry name" value="AB_hydrolase_fold"/>
</dbReference>
<dbReference type="CDD" id="cd05233">
    <property type="entry name" value="SDR_c"/>
    <property type="match status" value="1"/>
</dbReference>
<organism evidence="5 6">
    <name type="scientific">Aspergillus kawachii</name>
    <name type="common">White koji mold</name>
    <name type="synonym">Aspergillus awamori var. kawachi</name>
    <dbReference type="NCBI Taxonomy" id="1069201"/>
    <lineage>
        <taxon>Eukaryota</taxon>
        <taxon>Fungi</taxon>
        <taxon>Dikarya</taxon>
        <taxon>Ascomycota</taxon>
        <taxon>Pezizomycotina</taxon>
        <taxon>Eurotiomycetes</taxon>
        <taxon>Eurotiomycetidae</taxon>
        <taxon>Eurotiales</taxon>
        <taxon>Aspergillaceae</taxon>
        <taxon>Aspergillus</taxon>
        <taxon>Aspergillus subgen. Circumdati</taxon>
    </lineage>
</organism>
<sequence>MSPPIRVLGLHGKGCNSEVFRSQTEIFRGLLSDLPVQYDFPDAPLPSPPAAGVGLVYEPPYYAYWHSDNLKSIEDSCSWLRTYITRNGPYDAVMAFSQGAMLVSSMLLQDVAGISKALAPVKAAIFFSGGPPLTVMDSLGFDIPEDTWERDRISRLTLDLQTHHQTSKETWQGPSLAKDEITEEELRADIAGPWTITIPTLHVYGSKDPRYEAGVELSALCDSTRRQCYTHDGTHEIPRSPIINEEIATLIRTLLFLGYTPTIHHDTYAPISTSHHEGQAILVSGASRGIGRAIALSFAKGGAAAIALIARNNLDETEAEIHKVAKDAGHEKPNVLKLQLDITDECAVKKAAEKVKLCFGRLDILVNNAGRLHALCPILESDTQEWWKTLEVNLKGTYLVTRFFLNLVLQGQQKTIVITSSIGAISEGHGMSSYQISKTALLRLSDFLMHKVGNQGVLAFCIHPGIVMTKLAEVIPESERDIFVDNPRLCGDTISWLTEERRDWLAGRLISVNWDMLELNARREEIIRGDKLKLRFTF</sequence>
<comment type="caution">
    <text evidence="5">The sequence shown here is derived from an EMBL/GenBank/DDBJ whole genome shotgun (WGS) entry which is preliminary data.</text>
</comment>
<evidence type="ECO:0000256" key="1">
    <source>
        <dbReference type="ARBA" id="ARBA00006484"/>
    </source>
</evidence>
<dbReference type="PANTHER" id="PTHR42760">
    <property type="entry name" value="SHORT-CHAIN DEHYDROGENASES/REDUCTASES FAMILY MEMBER"/>
    <property type="match status" value="1"/>
</dbReference>
<keyword evidence="2" id="KW-0521">NADP</keyword>
<accession>A0A146FRI0</accession>
<dbReference type="PANTHER" id="PTHR42760:SF37">
    <property type="entry name" value="CLAVALDEHYDE DEHYDROGENASE"/>
    <property type="match status" value="1"/>
</dbReference>
<dbReference type="InterPro" id="IPR002347">
    <property type="entry name" value="SDR_fam"/>
</dbReference>
<dbReference type="SUPFAM" id="SSF53474">
    <property type="entry name" value="alpha/beta-Hydrolases"/>
    <property type="match status" value="1"/>
</dbReference>
<dbReference type="VEuPathDB" id="FungiDB:ASPFODRAFT_203669"/>
<evidence type="ECO:0000256" key="2">
    <source>
        <dbReference type="ARBA" id="ARBA00022857"/>
    </source>
</evidence>
<dbReference type="EMBL" id="BCWF01000024">
    <property type="protein sequence ID" value="GAT28107.1"/>
    <property type="molecule type" value="Genomic_DNA"/>
</dbReference>
<protein>
    <submittedName>
        <fullName evidence="5">Oxidoreductase, short chain dehydrogenase/reductase family</fullName>
    </submittedName>
</protein>
<dbReference type="SUPFAM" id="SSF51735">
    <property type="entry name" value="NAD(P)-binding Rossmann-fold domains"/>
    <property type="match status" value="1"/>
</dbReference>
<dbReference type="Gene3D" id="3.40.50.720">
    <property type="entry name" value="NAD(P)-binding Rossmann-like Domain"/>
    <property type="match status" value="1"/>
</dbReference>
<evidence type="ECO:0000313" key="5">
    <source>
        <dbReference type="EMBL" id="GAT28107.1"/>
    </source>
</evidence>
<dbReference type="PRINTS" id="PR00081">
    <property type="entry name" value="GDHRDH"/>
</dbReference>
<dbReference type="VEuPathDB" id="FungiDB:ASPFODRAFT_125777"/>